<dbReference type="Gene3D" id="1.25.40.10">
    <property type="entry name" value="Tetratricopeptide repeat domain"/>
    <property type="match status" value="1"/>
</dbReference>
<feature type="signal peptide" evidence="2">
    <location>
        <begin position="1"/>
        <end position="32"/>
    </location>
</feature>
<dbReference type="EMBL" id="FP929056">
    <property type="protein sequence ID" value="CBL28056.1"/>
    <property type="molecule type" value="Genomic_DNA"/>
</dbReference>
<comment type="similarity">
    <text evidence="1">Belongs to the transglycosylase Slt family.</text>
</comment>
<dbReference type="InterPro" id="IPR011990">
    <property type="entry name" value="TPR-like_helical_dom_sf"/>
</dbReference>
<protein>
    <submittedName>
        <fullName evidence="4">Soluble lytic murein transglycosylase and related regulatory proteins (Some contain LysM/invasin domains)</fullName>
    </submittedName>
</protein>
<dbReference type="GO" id="GO:0008933">
    <property type="term" value="F:peptidoglycan lytic transglycosylase activity"/>
    <property type="evidence" value="ECO:0007669"/>
    <property type="project" value="InterPro"/>
</dbReference>
<gene>
    <name evidence="4" type="ORF">SY1_07080</name>
</gene>
<dbReference type="AlphaFoldDB" id="A0AB94IW86"/>
<evidence type="ECO:0000313" key="4">
    <source>
        <dbReference type="EMBL" id="CBL28056.1"/>
    </source>
</evidence>
<dbReference type="Gene3D" id="1.10.530.10">
    <property type="match status" value="1"/>
</dbReference>
<evidence type="ECO:0000313" key="5">
    <source>
        <dbReference type="Proteomes" id="UP000008957"/>
    </source>
</evidence>
<dbReference type="InterPro" id="IPR023346">
    <property type="entry name" value="Lysozyme-like_dom_sf"/>
</dbReference>
<keyword evidence="5" id="KW-1185">Reference proteome</keyword>
<dbReference type="PANTHER" id="PTHR37423">
    <property type="entry name" value="SOLUBLE LYTIC MUREIN TRANSGLYCOSYLASE-RELATED"/>
    <property type="match status" value="1"/>
</dbReference>
<evidence type="ECO:0000256" key="2">
    <source>
        <dbReference type="SAM" id="SignalP"/>
    </source>
</evidence>
<dbReference type="InterPro" id="IPR000189">
    <property type="entry name" value="Transglyc_AS"/>
</dbReference>
<feature type="domain" description="Transglycosylase SLT" evidence="3">
    <location>
        <begin position="525"/>
        <end position="629"/>
    </location>
</feature>
<sequence>MLKKRFVVERCAVLALLMGLAAALLSALPAGAATMQDLFWKRAWKEMEVLYASMDERSPQDAALMANAYRIQDRWPDAVAILEEYAGKFPASIRPYADMTLLLGYERGKRDQEALALAERLWKSAPQELKYYVAYAQYRLLSKGGDERRIGEALSHMLAAAETKERRIYALSKRIELSGNRAESALKLLELQPSNKDAAKVLLQQPQPWSNAVRVALGVYAHLAGESAAAEERLRPVPMTAAGGRKAAYYRAWSLYRLKRSGEALDLWSRLALSGNAYAEPSVRRIATLAGKAGKAEKKAAMNVLERVIKERRGKPQARALLVLRDLLDKSQAKYRDALEAKVLSAYPDTPYAFDVLWGRGWKNVAAGNLTEAVRLWRQADAPNIGPMRRARLLYWIADAERRSGNKAEADRTQALLERRYPLSIYALLNGGEKLKVVNGEDPALATKPSELEQWGFVLYAKLRLSRPKAGVRELYRALRLSRWLGLEESYNEARRLETLLTSGRTLYRANLEALYPRPFRAQVKAACEAYSVEDALVWAVMRQESSFRPDARSHAGATGLMQLMPGTAKGEAKRAGLEKYDLLDVNDNIRLGTSHLAWLGRSFPRVEWVMAAYNAGSGNARKWLKNGGEDLPLDRWIEAVKFDETCGYVQRVSANLRVYRMLYGTAEAR</sequence>
<proteinExistence type="inferred from homology"/>
<feature type="chain" id="PRO_5044502479" evidence="2">
    <location>
        <begin position="33"/>
        <end position="670"/>
    </location>
</feature>
<evidence type="ECO:0000259" key="3">
    <source>
        <dbReference type="Pfam" id="PF01464"/>
    </source>
</evidence>
<keyword evidence="2" id="KW-0732">Signal</keyword>
<reference evidence="5" key="1">
    <citation type="submission" date="2010-03" db="EMBL/GenBank/DDBJ databases">
        <title>The genome sequence of Synergistetes sp. SGP1.</title>
        <authorList>
            <consortium name="metaHIT consortium -- http://www.metahit.eu/"/>
            <person name="Pajon A."/>
            <person name="Turner K."/>
            <person name="Parkhill J."/>
            <person name="Wade W."/>
            <person name="Vartoukian S."/>
        </authorList>
    </citation>
    <scope>NUCLEOTIDE SEQUENCE [LARGE SCALE GENOMIC DNA]</scope>
    <source>
        <strain evidence="5">SGP1</strain>
    </source>
</reference>
<evidence type="ECO:0000256" key="1">
    <source>
        <dbReference type="ARBA" id="ARBA00007734"/>
    </source>
</evidence>
<dbReference type="KEGG" id="sbr:SY1_07080"/>
<reference evidence="4 5" key="2">
    <citation type="submission" date="2010-03" db="EMBL/GenBank/DDBJ databases">
        <authorList>
            <person name="Pajon A."/>
        </authorList>
    </citation>
    <scope>NUCLEOTIDE SEQUENCE [LARGE SCALE GENOMIC DNA]</scope>
    <source>
        <strain evidence="4 5">SGP1</strain>
    </source>
</reference>
<accession>A0AB94IW86</accession>
<dbReference type="PROSITE" id="PS00922">
    <property type="entry name" value="TRANSGLYCOSYLASE"/>
    <property type="match status" value="1"/>
</dbReference>
<dbReference type="Pfam" id="PF01464">
    <property type="entry name" value="SLT"/>
    <property type="match status" value="1"/>
</dbReference>
<dbReference type="GO" id="GO:0016020">
    <property type="term" value="C:membrane"/>
    <property type="evidence" value="ECO:0007669"/>
    <property type="project" value="InterPro"/>
</dbReference>
<dbReference type="SUPFAM" id="SSF53955">
    <property type="entry name" value="Lysozyme-like"/>
    <property type="match status" value="1"/>
</dbReference>
<name>A0AB94IW86_9BACT</name>
<dbReference type="PANTHER" id="PTHR37423:SF2">
    <property type="entry name" value="MEMBRANE-BOUND LYTIC MUREIN TRANSGLYCOSYLASE C"/>
    <property type="match status" value="1"/>
</dbReference>
<dbReference type="CDD" id="cd13401">
    <property type="entry name" value="Slt70-like"/>
    <property type="match status" value="1"/>
</dbReference>
<dbReference type="GO" id="GO:0000270">
    <property type="term" value="P:peptidoglycan metabolic process"/>
    <property type="evidence" value="ECO:0007669"/>
    <property type="project" value="InterPro"/>
</dbReference>
<dbReference type="Proteomes" id="UP000008957">
    <property type="component" value="Chromosome"/>
</dbReference>
<organism evidence="4 5">
    <name type="scientific">Fretibacterium fastidiosum</name>
    <dbReference type="NCBI Taxonomy" id="651822"/>
    <lineage>
        <taxon>Bacteria</taxon>
        <taxon>Thermotogati</taxon>
        <taxon>Synergistota</taxon>
        <taxon>Synergistia</taxon>
        <taxon>Synergistales</taxon>
        <taxon>Aminobacteriaceae</taxon>
        <taxon>Fretibacterium</taxon>
    </lineage>
</organism>
<dbReference type="RefSeq" id="WP_015556203.1">
    <property type="nucleotide sequence ID" value="NC_021038.1"/>
</dbReference>
<dbReference type="InterPro" id="IPR008258">
    <property type="entry name" value="Transglycosylase_SLT_dom_1"/>
</dbReference>